<feature type="transmembrane region" description="Helical" evidence="2">
    <location>
        <begin position="113"/>
        <end position="136"/>
    </location>
</feature>
<dbReference type="OrthoDB" id="10456196at2759"/>
<feature type="region of interest" description="Disordered" evidence="1">
    <location>
        <begin position="260"/>
        <end position="283"/>
    </location>
</feature>
<keyword evidence="4" id="KW-1185">Reference proteome</keyword>
<proteinExistence type="predicted"/>
<comment type="caution">
    <text evidence="3">The sequence shown here is derived from an EMBL/GenBank/DDBJ whole genome shotgun (WGS) entry which is preliminary data.</text>
</comment>
<evidence type="ECO:0000313" key="4">
    <source>
        <dbReference type="Proteomes" id="UP000298663"/>
    </source>
</evidence>
<organism evidence="3 4">
    <name type="scientific">Steinernema carpocapsae</name>
    <name type="common">Entomopathogenic nematode</name>
    <dbReference type="NCBI Taxonomy" id="34508"/>
    <lineage>
        <taxon>Eukaryota</taxon>
        <taxon>Metazoa</taxon>
        <taxon>Ecdysozoa</taxon>
        <taxon>Nematoda</taxon>
        <taxon>Chromadorea</taxon>
        <taxon>Rhabditida</taxon>
        <taxon>Tylenchina</taxon>
        <taxon>Panagrolaimomorpha</taxon>
        <taxon>Strongyloidoidea</taxon>
        <taxon>Steinernematidae</taxon>
        <taxon>Steinernema</taxon>
    </lineage>
</organism>
<name>A0A4U5M646_STECR</name>
<dbReference type="Proteomes" id="UP000298663">
    <property type="component" value="Unassembled WGS sequence"/>
</dbReference>
<feature type="compositionally biased region" description="Pro residues" evidence="1">
    <location>
        <begin position="266"/>
        <end position="276"/>
    </location>
</feature>
<dbReference type="EMBL" id="AZBU02000009">
    <property type="protein sequence ID" value="TKR64328.1"/>
    <property type="molecule type" value="Genomic_DNA"/>
</dbReference>
<keyword evidence="2" id="KW-0472">Membrane</keyword>
<evidence type="ECO:0000256" key="1">
    <source>
        <dbReference type="SAM" id="MobiDB-lite"/>
    </source>
</evidence>
<protein>
    <submittedName>
        <fullName evidence="3">Uncharacterized protein</fullName>
    </submittedName>
</protein>
<reference evidence="3 4" key="1">
    <citation type="journal article" date="2015" name="Genome Biol.">
        <title>Comparative genomics of Steinernema reveals deeply conserved gene regulatory networks.</title>
        <authorList>
            <person name="Dillman A.R."/>
            <person name="Macchietto M."/>
            <person name="Porter C.F."/>
            <person name="Rogers A."/>
            <person name="Williams B."/>
            <person name="Antoshechkin I."/>
            <person name="Lee M.M."/>
            <person name="Goodwin Z."/>
            <person name="Lu X."/>
            <person name="Lewis E.E."/>
            <person name="Goodrich-Blair H."/>
            <person name="Stock S.P."/>
            <person name="Adams B.J."/>
            <person name="Sternberg P.W."/>
            <person name="Mortazavi A."/>
        </authorList>
    </citation>
    <scope>NUCLEOTIDE SEQUENCE [LARGE SCALE GENOMIC DNA]</scope>
    <source>
        <strain evidence="3 4">ALL</strain>
    </source>
</reference>
<reference evidence="3 4" key="2">
    <citation type="journal article" date="2019" name="G3 (Bethesda)">
        <title>Hybrid Assembly of the Genome of the Entomopathogenic Nematode Steinernema carpocapsae Identifies the X-Chromosome.</title>
        <authorList>
            <person name="Serra L."/>
            <person name="Macchietto M."/>
            <person name="Macias-Munoz A."/>
            <person name="McGill C.J."/>
            <person name="Rodriguez I.M."/>
            <person name="Rodriguez B."/>
            <person name="Murad R."/>
            <person name="Mortazavi A."/>
        </authorList>
    </citation>
    <scope>NUCLEOTIDE SEQUENCE [LARGE SCALE GENOMIC DNA]</scope>
    <source>
        <strain evidence="3 4">ALL</strain>
    </source>
</reference>
<evidence type="ECO:0000256" key="2">
    <source>
        <dbReference type="SAM" id="Phobius"/>
    </source>
</evidence>
<sequence>MGYTPQQKARCVLWYTETRNSKRHSVNPLSETEFLYPFASKLNRLGYLKVHWILNLLFAGRHGENVDRGQFSQAAGCEDVSTTTATVVMGRTESSANLGVPYYMKKLYPYRKLLMLLSVICILVSLLLVLESVLVFGTTNRYYSNPGLMVLSYFLAWVFIVIGLIGVKLSFVVQSYAPRRTITLTRPSSAPAWLEPTIFRPFHRHSIAAVNNPLGLHPPPPPRYSSLSGVLPLGQSNRARSNYARRQQRPLTVAVTPIRLPTMSSAPPPYEPPQPAAQPHQIL</sequence>
<accession>A0A4U5M646</accession>
<feature type="transmembrane region" description="Helical" evidence="2">
    <location>
        <begin position="148"/>
        <end position="171"/>
    </location>
</feature>
<evidence type="ECO:0000313" key="3">
    <source>
        <dbReference type="EMBL" id="TKR64328.1"/>
    </source>
</evidence>
<keyword evidence="2" id="KW-0812">Transmembrane</keyword>
<keyword evidence="2" id="KW-1133">Transmembrane helix</keyword>
<gene>
    <name evidence="3" type="ORF">L596_024887</name>
</gene>
<dbReference type="AlphaFoldDB" id="A0A4U5M646"/>